<dbReference type="EMBL" id="RBDY01000001">
    <property type="protein sequence ID" value="RKN27432.1"/>
    <property type="molecule type" value="Genomic_DNA"/>
</dbReference>
<feature type="region of interest" description="Disordered" evidence="1">
    <location>
        <begin position="212"/>
        <end position="232"/>
    </location>
</feature>
<gene>
    <name evidence="3" type="ORF">D7318_00495</name>
    <name evidence="2" type="ORF">D7319_02400</name>
</gene>
<sequence>MAPPGVRFLTTRMPFARTGVVDDLRLVDDLEAHASLLADAEVELIAFNCTAASMLAGSEHITRRIHAATGLPAVTTIDAVVEGLRALGARTIALLDPYPWEVERREIDYLRRHGFDVVAHGGPECHSPVEQGSIPPERWPAEARTLVGPGSDADALLISCAGTQVAAVLDELERTVHRPVVASNQALVWKVLRTLGISHDLPRYGRLLSAAHSLPGPGLRPATPRTGGESPS</sequence>
<dbReference type="PANTHER" id="PTHR40267">
    <property type="entry name" value="BLR3294 PROTEIN"/>
    <property type="match status" value="1"/>
</dbReference>
<dbReference type="Pfam" id="PF17645">
    <property type="entry name" value="Amdase"/>
    <property type="match status" value="1"/>
</dbReference>
<dbReference type="AlphaFoldDB" id="A0A3A9WKI4"/>
<dbReference type="Gene3D" id="3.40.50.12500">
    <property type="match status" value="1"/>
</dbReference>
<protein>
    <submittedName>
        <fullName evidence="2">Arylmalonate decarboxylase</fullName>
    </submittedName>
</protein>
<dbReference type="OrthoDB" id="4537983at2"/>
<dbReference type="PANTHER" id="PTHR40267:SF1">
    <property type="entry name" value="BLR3294 PROTEIN"/>
    <property type="match status" value="1"/>
</dbReference>
<evidence type="ECO:0000313" key="2">
    <source>
        <dbReference type="EMBL" id="RKN12803.1"/>
    </source>
</evidence>
<dbReference type="InterPro" id="IPR026286">
    <property type="entry name" value="MaiA/AMDase"/>
</dbReference>
<name>A0A3A9WKI4_9ACTN</name>
<proteinExistence type="predicted"/>
<dbReference type="Proteomes" id="UP000275024">
    <property type="component" value="Unassembled WGS sequence"/>
</dbReference>
<evidence type="ECO:0000313" key="3">
    <source>
        <dbReference type="EMBL" id="RKN27432.1"/>
    </source>
</evidence>
<comment type="caution">
    <text evidence="2">The sequence shown here is derived from an EMBL/GenBank/DDBJ whole genome shotgun (WGS) entry which is preliminary data.</text>
</comment>
<dbReference type="EMBL" id="RBDX01000001">
    <property type="protein sequence ID" value="RKN12803.1"/>
    <property type="molecule type" value="Genomic_DNA"/>
</dbReference>
<accession>A0A3A9WKI4</accession>
<keyword evidence="4" id="KW-1185">Reference proteome</keyword>
<organism evidence="2 5">
    <name type="scientific">Streptomyces radicis</name>
    <dbReference type="NCBI Taxonomy" id="1750517"/>
    <lineage>
        <taxon>Bacteria</taxon>
        <taxon>Bacillati</taxon>
        <taxon>Actinomycetota</taxon>
        <taxon>Actinomycetes</taxon>
        <taxon>Kitasatosporales</taxon>
        <taxon>Streptomycetaceae</taxon>
        <taxon>Streptomyces</taxon>
    </lineage>
</organism>
<reference evidence="4 5" key="1">
    <citation type="submission" date="2018-09" db="EMBL/GenBank/DDBJ databases">
        <title>Streptomyces sp. nov. DS1-2, an endophytic actinomycete isolated from roots of Dendrobium scabrilingue.</title>
        <authorList>
            <person name="Kuncharoen N."/>
            <person name="Kudo T."/>
            <person name="Ohkuma M."/>
            <person name="Yuki M."/>
            <person name="Tanasupawat S."/>
        </authorList>
    </citation>
    <scope>NUCLEOTIDE SEQUENCE [LARGE SCALE GENOMIC DNA]</scope>
    <source>
        <strain evidence="2 5">AZ1-7</strain>
        <strain evidence="3 4">DS1-2</strain>
    </source>
</reference>
<evidence type="ECO:0000256" key="1">
    <source>
        <dbReference type="SAM" id="MobiDB-lite"/>
    </source>
</evidence>
<dbReference type="Proteomes" id="UP000268652">
    <property type="component" value="Unassembled WGS sequence"/>
</dbReference>
<evidence type="ECO:0000313" key="4">
    <source>
        <dbReference type="Proteomes" id="UP000268652"/>
    </source>
</evidence>
<evidence type="ECO:0000313" key="5">
    <source>
        <dbReference type="Proteomes" id="UP000275024"/>
    </source>
</evidence>
<dbReference type="InterPro" id="IPR053714">
    <property type="entry name" value="Iso_Racemase_Enz_sf"/>
</dbReference>
<dbReference type="PIRSF" id="PIRSF015736">
    <property type="entry name" value="MI"/>
    <property type="match status" value="1"/>
</dbReference>